<dbReference type="Gene3D" id="3.40.50.261">
    <property type="entry name" value="Succinyl-CoA synthetase domains"/>
    <property type="match status" value="2"/>
</dbReference>
<accession>A0ABV2U9R6</accession>
<evidence type="ECO:0000259" key="2">
    <source>
        <dbReference type="PROSITE" id="PS50975"/>
    </source>
</evidence>
<dbReference type="Pfam" id="PF13549">
    <property type="entry name" value="ATP-grasp_5"/>
    <property type="match status" value="1"/>
</dbReference>
<dbReference type="SUPFAM" id="SSF51735">
    <property type="entry name" value="NAD(P)-binding Rossmann-fold domains"/>
    <property type="match status" value="1"/>
</dbReference>
<comment type="caution">
    <text evidence="3">The sequence shown here is derived from an EMBL/GenBank/DDBJ whole genome shotgun (WGS) entry which is preliminary data.</text>
</comment>
<name>A0ABV2U9R6_9ACTN</name>
<dbReference type="EMBL" id="JBEXIP010000012">
    <property type="protein sequence ID" value="MET8434587.1"/>
    <property type="molecule type" value="Genomic_DNA"/>
</dbReference>
<dbReference type="PROSITE" id="PS50975">
    <property type="entry name" value="ATP_GRASP"/>
    <property type="match status" value="1"/>
</dbReference>
<dbReference type="InterPro" id="IPR016102">
    <property type="entry name" value="Succinyl-CoA_synth-like"/>
</dbReference>
<keyword evidence="4" id="KW-1185">Reference proteome</keyword>
<dbReference type="Pfam" id="PF19045">
    <property type="entry name" value="Ligase_CoA_2"/>
    <property type="match status" value="1"/>
</dbReference>
<dbReference type="RefSeq" id="WP_356497857.1">
    <property type="nucleotide sequence ID" value="NZ_JBEXEF010000004.1"/>
</dbReference>
<dbReference type="Proteomes" id="UP001550044">
    <property type="component" value="Unassembled WGS sequence"/>
</dbReference>
<dbReference type="InterPro" id="IPR043938">
    <property type="entry name" value="Ligase_CoA_dom"/>
</dbReference>
<evidence type="ECO:0000313" key="3">
    <source>
        <dbReference type="EMBL" id="MET8434587.1"/>
    </source>
</evidence>
<dbReference type="InterPro" id="IPR003781">
    <property type="entry name" value="CoA-bd"/>
</dbReference>
<dbReference type="InterPro" id="IPR036291">
    <property type="entry name" value="NAD(P)-bd_dom_sf"/>
</dbReference>
<evidence type="ECO:0000313" key="4">
    <source>
        <dbReference type="Proteomes" id="UP001550044"/>
    </source>
</evidence>
<dbReference type="Pfam" id="PF13380">
    <property type="entry name" value="CoA_binding_2"/>
    <property type="match status" value="1"/>
</dbReference>
<dbReference type="PANTHER" id="PTHR42793:SF4">
    <property type="entry name" value="BLL6376 PROTEIN"/>
    <property type="match status" value="1"/>
</dbReference>
<evidence type="ECO:0000256" key="1">
    <source>
        <dbReference type="PROSITE-ProRule" id="PRU00409"/>
    </source>
</evidence>
<protein>
    <submittedName>
        <fullName evidence="3">Acetate--CoA ligase family protein</fullName>
    </submittedName>
</protein>
<dbReference type="GO" id="GO:0016874">
    <property type="term" value="F:ligase activity"/>
    <property type="evidence" value="ECO:0007669"/>
    <property type="project" value="UniProtKB-KW"/>
</dbReference>
<dbReference type="InterPro" id="IPR013815">
    <property type="entry name" value="ATP_grasp_subdomain_1"/>
</dbReference>
<feature type="domain" description="ATP-grasp" evidence="2">
    <location>
        <begin position="504"/>
        <end position="547"/>
    </location>
</feature>
<dbReference type="InterPro" id="IPR032875">
    <property type="entry name" value="Succ_CoA_lig_flav_dom"/>
</dbReference>
<dbReference type="InterPro" id="IPR011761">
    <property type="entry name" value="ATP-grasp"/>
</dbReference>
<proteinExistence type="predicted"/>
<keyword evidence="3" id="KW-0436">Ligase</keyword>
<keyword evidence="1" id="KW-0067">ATP-binding</keyword>
<gene>
    <name evidence="3" type="ORF">ABZV61_17635</name>
</gene>
<dbReference type="PANTHER" id="PTHR42793">
    <property type="entry name" value="COA BINDING DOMAIN CONTAINING PROTEIN"/>
    <property type="match status" value="1"/>
</dbReference>
<dbReference type="Gene3D" id="3.30.470.20">
    <property type="entry name" value="ATP-grasp fold, B domain"/>
    <property type="match status" value="1"/>
</dbReference>
<dbReference type="SUPFAM" id="SSF52210">
    <property type="entry name" value="Succinyl-CoA synthetase domains"/>
    <property type="match status" value="2"/>
</dbReference>
<keyword evidence="1" id="KW-0547">Nucleotide-binding</keyword>
<dbReference type="Pfam" id="PF13607">
    <property type="entry name" value="Succ_CoA_lig"/>
    <property type="match status" value="1"/>
</dbReference>
<organism evidence="3 4">
    <name type="scientific">Streptomyces sp. 900116325</name>
    <dbReference type="NCBI Taxonomy" id="3154295"/>
    <lineage>
        <taxon>Bacteria</taxon>
        <taxon>Bacillati</taxon>
        <taxon>Actinomycetota</taxon>
        <taxon>Actinomycetes</taxon>
        <taxon>Kitasatosporales</taxon>
        <taxon>Streptomycetaceae</taxon>
        <taxon>Streptomyces</taxon>
    </lineage>
</organism>
<reference evidence="3 4" key="1">
    <citation type="submission" date="2024-06" db="EMBL/GenBank/DDBJ databases">
        <title>The Natural Products Discovery Center: Release of the First 8490 Sequenced Strains for Exploring Actinobacteria Biosynthetic Diversity.</title>
        <authorList>
            <person name="Kalkreuter E."/>
            <person name="Kautsar S.A."/>
            <person name="Yang D."/>
            <person name="Bader C.D."/>
            <person name="Teijaro C.N."/>
            <person name="Fluegel L."/>
            <person name="Davis C.M."/>
            <person name="Simpson J.R."/>
            <person name="Lauterbach L."/>
            <person name="Steele A.D."/>
            <person name="Gui C."/>
            <person name="Meng S."/>
            <person name="Li G."/>
            <person name="Viehrig K."/>
            <person name="Ye F."/>
            <person name="Su P."/>
            <person name="Kiefer A.F."/>
            <person name="Nichols A."/>
            <person name="Cepeda A.J."/>
            <person name="Yan W."/>
            <person name="Fan B."/>
            <person name="Jiang Y."/>
            <person name="Adhikari A."/>
            <person name="Zheng C.-J."/>
            <person name="Schuster L."/>
            <person name="Cowan T.M."/>
            <person name="Smanski M.J."/>
            <person name="Chevrette M.G."/>
            <person name="De Carvalho L.P.S."/>
            <person name="Shen B."/>
        </authorList>
    </citation>
    <scope>NUCLEOTIDE SEQUENCE [LARGE SCALE GENOMIC DNA]</scope>
    <source>
        <strain evidence="3 4">NPDC005137</strain>
    </source>
</reference>
<dbReference type="SMART" id="SM00881">
    <property type="entry name" value="CoA_binding"/>
    <property type="match status" value="1"/>
</dbReference>
<dbReference type="Gene3D" id="3.30.1490.20">
    <property type="entry name" value="ATP-grasp fold, A domain"/>
    <property type="match status" value="1"/>
</dbReference>
<sequence length="709" mass="73751">MSAPTTQAGAEAMRALFAPESIALVGATDKSGWSLATFDNLRNHGFAGPVHLVNPRTEVVHGQRAHRSLSDIGEPVDMAYVMVPTPAVLPVLREGAGLGIRSYVVLTAGFGETGPEGRRREEEILAFARENRLTVLGPNGNGYINATAGTTPYGLPIPAPLLGGPVGVVLQSGALASSILSFAQARNVGLSLLTSMGNETMVSVTDVIDYLVDDPATKVIALFLESVRHPERFARAARRAARAGKPIVALKIGSSKIASNTAQAHTGALVGDDRVIDAAFGQLGVVRVSSLEDLIITAGLLAQVGRIDGPRIGVVTPSGGACEVIADRAEQEGLELPPFAPETVARLKEILPGFATVQNPLDVTGYVVVDRTLLGRALEVVADDPGIDAVMLLSDLPRVVPADPALTLLHFGATAQRIRDASRPVMVASNILTDITEFGRHVQEETGFPYVAGGIEHAVTAIGAAVRWSRDLPRAAAGPVGPVPGPRPVVQGPTSGVWTEYRASQLLSDNGIPVVPSAPAATEDEAVAAAERFGYPVVLKAVADGLGHKSDIGGVRLGLGGADEVRRAHREVCAVLRERGLAGIGTLVQPQRGGGVELLVGVVRDPAWGLTMAVGLGGVWVEVLRDSVLRLLPVGADDIRRALGELRGARLLDGARGTEPADLDKVAEVIARIAGLAAGLGPGLESLEVNPLLVQGSRVEALDALVTWS</sequence>
<dbReference type="Gene3D" id="3.40.50.720">
    <property type="entry name" value="NAD(P)-binding Rossmann-like Domain"/>
    <property type="match status" value="1"/>
</dbReference>
<dbReference type="SUPFAM" id="SSF56059">
    <property type="entry name" value="Glutathione synthetase ATP-binding domain-like"/>
    <property type="match status" value="1"/>
</dbReference>